<dbReference type="Pfam" id="PF12833">
    <property type="entry name" value="HTH_18"/>
    <property type="match status" value="1"/>
</dbReference>
<gene>
    <name evidence="5" type="ORF">FHX71_002509</name>
</gene>
<evidence type="ECO:0000313" key="6">
    <source>
        <dbReference type="Proteomes" id="UP000540568"/>
    </source>
</evidence>
<dbReference type="GO" id="GO:0043565">
    <property type="term" value="F:sequence-specific DNA binding"/>
    <property type="evidence" value="ECO:0007669"/>
    <property type="project" value="InterPro"/>
</dbReference>
<dbReference type="PANTHER" id="PTHR46796">
    <property type="entry name" value="HTH-TYPE TRANSCRIPTIONAL ACTIVATOR RHAS-RELATED"/>
    <property type="match status" value="1"/>
</dbReference>
<keyword evidence="3" id="KW-0804">Transcription</keyword>
<dbReference type="InterPro" id="IPR018060">
    <property type="entry name" value="HTH_AraC"/>
</dbReference>
<sequence length="260" mass="28564">MTHYLTPTVEPAADWLLLADVVSEAPVPLWVIGPEGSVVVANRAAVSFLGYRNDVDLVGGPSHELLHRNRLDGTSYPPDECPIICAQGMEHQGQEWFVTREGDPRPVHWSTRRLSDTGATVLSFTPTASDAARHRAEERLRDAAPTSSARHRSRAVLRDGLYAIIHERFADPLFSVADLAAEAHVSVRSLQALFADVGRSPASEVRRIRLEFAHGMLERGHGVHSACRRSGFLDPGSFGRAFRRRFGYAPSQVRPTAAST</sequence>
<evidence type="ECO:0000313" key="5">
    <source>
        <dbReference type="EMBL" id="MBA8808567.1"/>
    </source>
</evidence>
<dbReference type="Gene3D" id="1.10.10.60">
    <property type="entry name" value="Homeodomain-like"/>
    <property type="match status" value="1"/>
</dbReference>
<dbReference type="InterPro" id="IPR009057">
    <property type="entry name" value="Homeodomain-like_sf"/>
</dbReference>
<dbReference type="EMBL" id="JACGWV010000001">
    <property type="protein sequence ID" value="MBA8808567.1"/>
    <property type="molecule type" value="Genomic_DNA"/>
</dbReference>
<dbReference type="InterPro" id="IPR035965">
    <property type="entry name" value="PAS-like_dom_sf"/>
</dbReference>
<dbReference type="PROSITE" id="PS00041">
    <property type="entry name" value="HTH_ARAC_FAMILY_1"/>
    <property type="match status" value="1"/>
</dbReference>
<dbReference type="SUPFAM" id="SSF46689">
    <property type="entry name" value="Homeodomain-like"/>
    <property type="match status" value="1"/>
</dbReference>
<reference evidence="5 6" key="1">
    <citation type="submission" date="2020-07" db="EMBL/GenBank/DDBJ databases">
        <title>Sequencing the genomes of 1000 actinobacteria strains.</title>
        <authorList>
            <person name="Klenk H.-P."/>
        </authorList>
    </citation>
    <scope>NUCLEOTIDE SEQUENCE [LARGE SCALE GENOMIC DNA]</scope>
    <source>
        <strain evidence="5 6">DSM 44121</strain>
    </source>
</reference>
<feature type="domain" description="HTH araC/xylS-type" evidence="4">
    <location>
        <begin position="159"/>
        <end position="256"/>
    </location>
</feature>
<keyword evidence="2" id="KW-0238">DNA-binding</keyword>
<dbReference type="InterPro" id="IPR050204">
    <property type="entry name" value="AraC_XylS_family_regulators"/>
</dbReference>
<keyword evidence="6" id="KW-1185">Reference proteome</keyword>
<evidence type="ECO:0000259" key="4">
    <source>
        <dbReference type="PROSITE" id="PS01124"/>
    </source>
</evidence>
<proteinExistence type="predicted"/>
<dbReference type="PROSITE" id="PS01124">
    <property type="entry name" value="HTH_ARAC_FAMILY_2"/>
    <property type="match status" value="1"/>
</dbReference>
<comment type="caution">
    <text evidence="5">The sequence shown here is derived from an EMBL/GenBank/DDBJ whole genome shotgun (WGS) entry which is preliminary data.</text>
</comment>
<dbReference type="InterPro" id="IPR000014">
    <property type="entry name" value="PAS"/>
</dbReference>
<dbReference type="GO" id="GO:0003700">
    <property type="term" value="F:DNA-binding transcription factor activity"/>
    <property type="evidence" value="ECO:0007669"/>
    <property type="project" value="InterPro"/>
</dbReference>
<dbReference type="SMART" id="SM00342">
    <property type="entry name" value="HTH_ARAC"/>
    <property type="match status" value="1"/>
</dbReference>
<evidence type="ECO:0000256" key="3">
    <source>
        <dbReference type="ARBA" id="ARBA00023163"/>
    </source>
</evidence>
<evidence type="ECO:0000256" key="1">
    <source>
        <dbReference type="ARBA" id="ARBA00023015"/>
    </source>
</evidence>
<dbReference type="Gene3D" id="3.30.450.20">
    <property type="entry name" value="PAS domain"/>
    <property type="match status" value="1"/>
</dbReference>
<dbReference type="AlphaFoldDB" id="A0A7W3J954"/>
<dbReference type="NCBIfam" id="TIGR00229">
    <property type="entry name" value="sensory_box"/>
    <property type="match status" value="1"/>
</dbReference>
<name>A0A7W3J954_9MICO</name>
<dbReference type="Proteomes" id="UP000540568">
    <property type="component" value="Unassembled WGS sequence"/>
</dbReference>
<dbReference type="CDD" id="cd00130">
    <property type="entry name" value="PAS"/>
    <property type="match status" value="1"/>
</dbReference>
<protein>
    <submittedName>
        <fullName evidence="5">PAS domain S-box-containing protein</fullName>
    </submittedName>
</protein>
<dbReference type="SUPFAM" id="SSF55785">
    <property type="entry name" value="PYP-like sensor domain (PAS domain)"/>
    <property type="match status" value="1"/>
</dbReference>
<dbReference type="InterPro" id="IPR018062">
    <property type="entry name" value="HTH_AraC-typ_CS"/>
</dbReference>
<dbReference type="RefSeq" id="WP_344400004.1">
    <property type="nucleotide sequence ID" value="NZ_BAAATF010000003.1"/>
</dbReference>
<evidence type="ECO:0000256" key="2">
    <source>
        <dbReference type="ARBA" id="ARBA00023125"/>
    </source>
</evidence>
<accession>A0A7W3J954</accession>
<keyword evidence="1" id="KW-0805">Transcription regulation</keyword>
<organism evidence="5 6">
    <name type="scientific">Promicromonospora sukumoe</name>
    <dbReference type="NCBI Taxonomy" id="88382"/>
    <lineage>
        <taxon>Bacteria</taxon>
        <taxon>Bacillati</taxon>
        <taxon>Actinomycetota</taxon>
        <taxon>Actinomycetes</taxon>
        <taxon>Micrococcales</taxon>
        <taxon>Promicromonosporaceae</taxon>
        <taxon>Promicromonospora</taxon>
    </lineage>
</organism>